<accession>A0A1D7SEM0</accession>
<dbReference type="Pfam" id="PF13759">
    <property type="entry name" value="2OG-FeII_Oxy_5"/>
    <property type="match status" value="1"/>
</dbReference>
<gene>
    <name evidence="1" type="ORF">ES420910_104</name>
    <name evidence="2" type="ORF">Np200711_104</name>
</gene>
<dbReference type="Proteomes" id="UP000225178">
    <property type="component" value="Segment"/>
</dbReference>
<evidence type="ECO:0000313" key="1">
    <source>
        <dbReference type="EMBL" id="AOO11585.1"/>
    </source>
</evidence>
<dbReference type="Proteomes" id="UP000226130">
    <property type="component" value="Segment"/>
</dbReference>
<dbReference type="EMBL" id="KX349291">
    <property type="protein sequence ID" value="AOO11585.1"/>
    <property type="molecule type" value="Genomic_DNA"/>
</dbReference>
<evidence type="ECO:0000313" key="4">
    <source>
        <dbReference type="Proteomes" id="UP000226130"/>
    </source>
</evidence>
<evidence type="ECO:0000313" key="3">
    <source>
        <dbReference type="Proteomes" id="UP000225178"/>
    </source>
</evidence>
<dbReference type="InterPro" id="IPR012668">
    <property type="entry name" value="CHP02466"/>
</dbReference>
<evidence type="ECO:0000313" key="2">
    <source>
        <dbReference type="EMBL" id="AOO12050.1"/>
    </source>
</evidence>
<sequence length="209" mass="24480">MVINLFPTPIYKRSIRPTELEKNTCDNFFAEIFDKLDKNVWPGESGKSTGYYDVDLHTRPEFKWLFDGMIEPLNTYWWEVLKYHNALVPTITSSWANLHMKGESTDVHSHVDGYDGLNHISGVFYYKKQKEEENIKFANPLDSLLRCQPYRDMKGIEEISTALETESYDLLIFPSWLRHRVDPNVLDEPRIAISFNCRGNYAGTENFIR</sequence>
<name>A0A1D7SEM0_9CAUD</name>
<protein>
    <recommendedName>
        <fullName evidence="5">Fe2OG dioxygenase domain-containing protein</fullName>
    </recommendedName>
</protein>
<evidence type="ECO:0008006" key="5">
    <source>
        <dbReference type="Google" id="ProtNLM"/>
    </source>
</evidence>
<organism evidence="2 4">
    <name type="scientific">Cyanophage S-RIM44</name>
    <dbReference type="NCBI Taxonomy" id="1278485"/>
    <lineage>
        <taxon>Viruses</taxon>
        <taxon>Duplodnaviria</taxon>
        <taxon>Heunggongvirae</taxon>
        <taxon>Uroviricota</taxon>
        <taxon>Caudoviricetes</taxon>
        <taxon>Pantevenvirales</taxon>
        <taxon>Kyanoviridae</taxon>
        <taxon>Vellamovirus</taxon>
        <taxon>Vellamovirus rhodeisland44</taxon>
    </lineage>
</organism>
<proteinExistence type="predicted"/>
<dbReference type="Gene3D" id="2.60.120.620">
    <property type="entry name" value="q2cbj1_9rhob like domain"/>
    <property type="match status" value="1"/>
</dbReference>
<dbReference type="EMBL" id="KX349293">
    <property type="protein sequence ID" value="AOO12050.1"/>
    <property type="molecule type" value="Genomic_DNA"/>
</dbReference>
<dbReference type="NCBIfam" id="TIGR02466">
    <property type="entry name" value="TIGR02466 family protein"/>
    <property type="match status" value="1"/>
</dbReference>
<reference evidence="3 4" key="1">
    <citation type="journal article" date="2016" name="Environ. Microbiol.">
        <title>Genomic diversification of marine cyanophages into stable ecotypes.</title>
        <authorList>
            <person name="Marston M.F."/>
            <person name="Martiny J.B."/>
        </authorList>
    </citation>
    <scope>NUCLEOTIDE SEQUENCE [LARGE SCALE GENOMIC DNA]</scope>
    <source>
        <strain evidence="1">ES_42_0910</strain>
        <strain evidence="2">Np_20_0711</strain>
    </source>
</reference>